<sequence>MCEIKLEKTLLAQIRLENKTKNKPENSVDLIKLESRRQSLGTWMAKKYPPEPKVRGASPWEHGWPKNYPPEPKVRGASPWGHGWPQKYPPEPKVRGANPWGHGWPKWEAPVPGDMDGQEYI</sequence>
<accession>A0AAD4HRY6</accession>
<dbReference type="AlphaFoldDB" id="A0AAD4HRY6"/>
<name>A0AAD4HRY6_9AGAM</name>
<dbReference type="Proteomes" id="UP001195769">
    <property type="component" value="Unassembled WGS sequence"/>
</dbReference>
<organism evidence="2 3">
    <name type="scientific">Suillus fuscotomentosus</name>
    <dbReference type="NCBI Taxonomy" id="1912939"/>
    <lineage>
        <taxon>Eukaryota</taxon>
        <taxon>Fungi</taxon>
        <taxon>Dikarya</taxon>
        <taxon>Basidiomycota</taxon>
        <taxon>Agaricomycotina</taxon>
        <taxon>Agaricomycetes</taxon>
        <taxon>Agaricomycetidae</taxon>
        <taxon>Boletales</taxon>
        <taxon>Suillineae</taxon>
        <taxon>Suillaceae</taxon>
        <taxon>Suillus</taxon>
    </lineage>
</organism>
<proteinExistence type="predicted"/>
<dbReference type="RefSeq" id="XP_041232142.1">
    <property type="nucleotide sequence ID" value="XM_041376502.1"/>
</dbReference>
<feature type="region of interest" description="Disordered" evidence="1">
    <location>
        <begin position="46"/>
        <end position="121"/>
    </location>
</feature>
<keyword evidence="3" id="KW-1185">Reference proteome</keyword>
<comment type="caution">
    <text evidence="2">The sequence shown here is derived from an EMBL/GenBank/DDBJ whole genome shotgun (WGS) entry which is preliminary data.</text>
</comment>
<reference evidence="2" key="1">
    <citation type="journal article" date="2020" name="New Phytol.">
        <title>Comparative genomics reveals dynamic genome evolution in host specialist ectomycorrhizal fungi.</title>
        <authorList>
            <person name="Lofgren L.A."/>
            <person name="Nguyen N.H."/>
            <person name="Vilgalys R."/>
            <person name="Ruytinx J."/>
            <person name="Liao H.L."/>
            <person name="Branco S."/>
            <person name="Kuo A."/>
            <person name="LaButti K."/>
            <person name="Lipzen A."/>
            <person name="Andreopoulos W."/>
            <person name="Pangilinan J."/>
            <person name="Riley R."/>
            <person name="Hundley H."/>
            <person name="Na H."/>
            <person name="Barry K."/>
            <person name="Grigoriev I.V."/>
            <person name="Stajich J.E."/>
            <person name="Kennedy P.G."/>
        </authorList>
    </citation>
    <scope>NUCLEOTIDE SEQUENCE</scope>
    <source>
        <strain evidence="2">FC203</strain>
    </source>
</reference>
<dbReference type="EMBL" id="JABBWK010000004">
    <property type="protein sequence ID" value="KAG1906567.1"/>
    <property type="molecule type" value="Genomic_DNA"/>
</dbReference>
<evidence type="ECO:0000256" key="1">
    <source>
        <dbReference type="SAM" id="MobiDB-lite"/>
    </source>
</evidence>
<evidence type="ECO:0000313" key="2">
    <source>
        <dbReference type="EMBL" id="KAG1906567.1"/>
    </source>
</evidence>
<dbReference type="GeneID" id="64670800"/>
<evidence type="ECO:0000313" key="3">
    <source>
        <dbReference type="Proteomes" id="UP001195769"/>
    </source>
</evidence>
<gene>
    <name evidence="2" type="ORF">F5891DRAFT_975342</name>
</gene>
<protein>
    <submittedName>
        <fullName evidence="2">Uncharacterized protein</fullName>
    </submittedName>
</protein>